<name>A0ABW8Z8S6_9BURK</name>
<feature type="domain" description="Leucine-binding protein" evidence="4">
    <location>
        <begin position="35"/>
        <end position="362"/>
    </location>
</feature>
<dbReference type="SUPFAM" id="SSF53822">
    <property type="entry name" value="Periplasmic binding protein-like I"/>
    <property type="match status" value="1"/>
</dbReference>
<evidence type="ECO:0000313" key="6">
    <source>
        <dbReference type="Proteomes" id="UP001629214"/>
    </source>
</evidence>
<keyword evidence="2 3" id="KW-0732">Signal</keyword>
<sequence length="381" mass="41657">MKPVHRLRRLLGISLLLTSLYSQPASSEANTQTVLIGFAGPLSWPLAQSGQYGVQLAIDEANRNRYSINGKKLVFKLLAIDDKADTAVAGFVAKSMITAGVAGVIGHWTSAPTNVAAPLYAAAGVPHISASAAAPEFTQQGYNTSFRIIGNSQDAATAIAEFANRELKAKRIAILDDTSTFGSRMADTFADQMRTTTELVGRSTVSNKTSDFNAALSQFAAKEADLIFFSGYLQRSEDLVRARQRLRVPARLFLTGSVMNPIFLSMTQGVGEGIFAAAPGKPYEEHPQFKTFEKNFTAKFRTSISVYTLSSYDACNTLIAAIRQANSTERSQIVEELHKIRYKGLLGFVSFDADGNLRSPVFTVYRIREQRWVPVKTYEAP</sequence>
<dbReference type="PANTHER" id="PTHR47151:SF2">
    <property type="entry name" value="AMINO ACID BINDING PROTEIN"/>
    <property type="match status" value="1"/>
</dbReference>
<dbReference type="RefSeq" id="WP_408167563.1">
    <property type="nucleotide sequence ID" value="NZ_JAQQFR010000005.1"/>
</dbReference>
<comment type="similarity">
    <text evidence="1">Belongs to the leucine-binding protein family.</text>
</comment>
<feature type="chain" id="PRO_5046835247" evidence="3">
    <location>
        <begin position="25"/>
        <end position="381"/>
    </location>
</feature>
<dbReference type="Proteomes" id="UP001629214">
    <property type="component" value="Unassembled WGS sequence"/>
</dbReference>
<dbReference type="EMBL" id="JAQQFR010000005">
    <property type="protein sequence ID" value="MFL9878566.1"/>
    <property type="molecule type" value="Genomic_DNA"/>
</dbReference>
<evidence type="ECO:0000313" key="5">
    <source>
        <dbReference type="EMBL" id="MFL9878566.1"/>
    </source>
</evidence>
<accession>A0ABW8Z8S6</accession>
<organism evidence="5 6">
    <name type="scientific">Herbaspirillum rhizosphaerae</name>
    <dbReference type="NCBI Taxonomy" id="346179"/>
    <lineage>
        <taxon>Bacteria</taxon>
        <taxon>Pseudomonadati</taxon>
        <taxon>Pseudomonadota</taxon>
        <taxon>Betaproteobacteria</taxon>
        <taxon>Burkholderiales</taxon>
        <taxon>Oxalobacteraceae</taxon>
        <taxon>Herbaspirillum</taxon>
    </lineage>
</organism>
<evidence type="ECO:0000256" key="3">
    <source>
        <dbReference type="SAM" id="SignalP"/>
    </source>
</evidence>
<gene>
    <name evidence="5" type="ORF">PQR63_09245</name>
</gene>
<protein>
    <submittedName>
        <fullName evidence="5">Branched-chain amino acid ABC transporter substrate-binding protein</fullName>
    </submittedName>
</protein>
<dbReference type="Gene3D" id="3.40.50.2300">
    <property type="match status" value="2"/>
</dbReference>
<reference evidence="5 6" key="1">
    <citation type="journal article" date="2024" name="Chem. Sci.">
        <title>Discovery of megapolipeptins by genome mining of a Burkholderiales bacteria collection.</title>
        <authorList>
            <person name="Paulo B.S."/>
            <person name="Recchia M.J.J."/>
            <person name="Lee S."/>
            <person name="Fergusson C.H."/>
            <person name="Romanowski S.B."/>
            <person name="Hernandez A."/>
            <person name="Krull N."/>
            <person name="Liu D.Y."/>
            <person name="Cavanagh H."/>
            <person name="Bos A."/>
            <person name="Gray C.A."/>
            <person name="Murphy B.T."/>
            <person name="Linington R.G."/>
            <person name="Eustaquio A.S."/>
        </authorList>
    </citation>
    <scope>NUCLEOTIDE SEQUENCE [LARGE SCALE GENOMIC DNA]</scope>
    <source>
        <strain evidence="5 6">RL21-008-BIB-B</strain>
    </source>
</reference>
<evidence type="ECO:0000256" key="1">
    <source>
        <dbReference type="ARBA" id="ARBA00010062"/>
    </source>
</evidence>
<keyword evidence="6" id="KW-1185">Reference proteome</keyword>
<dbReference type="InterPro" id="IPR028082">
    <property type="entry name" value="Peripla_BP_I"/>
</dbReference>
<feature type="signal peptide" evidence="3">
    <location>
        <begin position="1"/>
        <end position="24"/>
    </location>
</feature>
<evidence type="ECO:0000256" key="2">
    <source>
        <dbReference type="ARBA" id="ARBA00022729"/>
    </source>
</evidence>
<dbReference type="PANTHER" id="PTHR47151">
    <property type="entry name" value="LEU/ILE/VAL-BINDING ABC TRANSPORTER SUBUNIT"/>
    <property type="match status" value="1"/>
</dbReference>
<comment type="caution">
    <text evidence="5">The sequence shown here is derived from an EMBL/GenBank/DDBJ whole genome shotgun (WGS) entry which is preliminary data.</text>
</comment>
<dbReference type="CDD" id="cd06342">
    <property type="entry name" value="PBP1_ABC_LIVBP-like"/>
    <property type="match status" value="1"/>
</dbReference>
<dbReference type="Pfam" id="PF13458">
    <property type="entry name" value="Peripla_BP_6"/>
    <property type="match status" value="1"/>
</dbReference>
<dbReference type="InterPro" id="IPR028081">
    <property type="entry name" value="Leu-bd"/>
</dbReference>
<evidence type="ECO:0000259" key="4">
    <source>
        <dbReference type="Pfam" id="PF13458"/>
    </source>
</evidence>
<proteinExistence type="inferred from homology"/>